<name>A0A8H3QQR9_9GLOM</name>
<dbReference type="Proteomes" id="UP000615446">
    <property type="component" value="Unassembled WGS sequence"/>
</dbReference>
<sequence>MSSIIDLSVIEEYPIEDFVKGSKDSEEEEKNEETYVFFTSILRVSRVVYTTVPVEYPDTSPEGVATVYNITSWKNYVDVFSDIINNTKEAKSYFLYLAVKESVCTFKRDNVSCEGGLRIGKITDYQTSITSYFIGYMPHVDNGNVIRGEIIQKSCPVCFIKFIPDNIIDCPFVALVCVGVHNHPASAPERTPTTIKRDLSEIHMYLNNIDKLRYLIGKAYKTLHPFGQGVIGVYYNISNSNYDLVNYVCKIAEGYCRLFLSLFQIIHEVAGQHIQFRHIHGQGIGCILADLDAPYILASLNEHITKIDSEIWRKSGFNTNNAEAAHALVNREGKQLSLISAIIRVRGKKYDKHCYKTIDVHNKMGVPYTHQNKSEIKLMQQAITRKAGKMTNVQKK</sequence>
<proteinExistence type="predicted"/>
<reference evidence="1" key="1">
    <citation type="submission" date="2019-10" db="EMBL/GenBank/DDBJ databases">
        <title>Conservation and host-specific expression of non-tandemly repeated heterogenous ribosome RNA gene in arbuscular mycorrhizal fungi.</title>
        <authorList>
            <person name="Maeda T."/>
            <person name="Kobayashi Y."/>
            <person name="Nakagawa T."/>
            <person name="Ezawa T."/>
            <person name="Yamaguchi K."/>
            <person name="Bino T."/>
            <person name="Nishimoto Y."/>
            <person name="Shigenobu S."/>
            <person name="Kawaguchi M."/>
        </authorList>
    </citation>
    <scope>NUCLEOTIDE SEQUENCE</scope>
    <source>
        <strain evidence="1">HR1</strain>
    </source>
</reference>
<dbReference type="AlphaFoldDB" id="A0A8H3QQR9"/>
<evidence type="ECO:0000313" key="1">
    <source>
        <dbReference type="EMBL" id="GES85594.1"/>
    </source>
</evidence>
<accession>A0A8H3QQR9</accession>
<dbReference type="EMBL" id="BLAL01000156">
    <property type="protein sequence ID" value="GES85594.1"/>
    <property type="molecule type" value="Genomic_DNA"/>
</dbReference>
<gene>
    <name evidence="1" type="ORF">RCL2_001269900</name>
</gene>
<comment type="caution">
    <text evidence="1">The sequence shown here is derived from an EMBL/GenBank/DDBJ whole genome shotgun (WGS) entry which is preliminary data.</text>
</comment>
<evidence type="ECO:0000313" key="2">
    <source>
        <dbReference type="Proteomes" id="UP000615446"/>
    </source>
</evidence>
<organism evidence="1 2">
    <name type="scientific">Rhizophagus clarus</name>
    <dbReference type="NCBI Taxonomy" id="94130"/>
    <lineage>
        <taxon>Eukaryota</taxon>
        <taxon>Fungi</taxon>
        <taxon>Fungi incertae sedis</taxon>
        <taxon>Mucoromycota</taxon>
        <taxon>Glomeromycotina</taxon>
        <taxon>Glomeromycetes</taxon>
        <taxon>Glomerales</taxon>
        <taxon>Glomeraceae</taxon>
        <taxon>Rhizophagus</taxon>
    </lineage>
</organism>
<protein>
    <submittedName>
        <fullName evidence="1">Uncharacterized protein</fullName>
    </submittedName>
</protein>